<protein>
    <submittedName>
        <fullName evidence="2">DUF3304 domain-containing protein</fullName>
    </submittedName>
</protein>
<accession>A0AA50HPT6</accession>
<dbReference type="InterPro" id="IPR021733">
    <property type="entry name" value="DUF3304"/>
</dbReference>
<reference evidence="2 3" key="1">
    <citation type="submission" date="2023-07" db="EMBL/GenBank/DDBJ databases">
        <title>Pathogenic bacteria of pear tree diseases.</title>
        <authorList>
            <person name="Zhang Z."/>
            <person name="He L."/>
            <person name="Huang R."/>
        </authorList>
    </citation>
    <scope>NUCLEOTIDE SEQUENCE [LARGE SCALE GENOMIC DNA]</scope>
    <source>
        <strain evidence="2 3">DE2</strain>
    </source>
</reference>
<gene>
    <name evidence="2" type="ORF">Q3V30_18170</name>
</gene>
<dbReference type="Pfam" id="PF11745">
    <property type="entry name" value="DUF3304"/>
    <property type="match status" value="1"/>
</dbReference>
<organism evidence="2 3">
    <name type="scientific">Erwinia pyri</name>
    <dbReference type="NCBI Taxonomy" id="3062598"/>
    <lineage>
        <taxon>Bacteria</taxon>
        <taxon>Pseudomonadati</taxon>
        <taxon>Pseudomonadota</taxon>
        <taxon>Gammaproteobacteria</taxon>
        <taxon>Enterobacterales</taxon>
        <taxon>Erwiniaceae</taxon>
        <taxon>Erwinia</taxon>
    </lineage>
</organism>
<keyword evidence="3" id="KW-1185">Reference proteome</keyword>
<dbReference type="Proteomes" id="UP001228139">
    <property type="component" value="Chromosome"/>
</dbReference>
<dbReference type="AlphaFoldDB" id="A0AA50HPT6"/>
<feature type="signal peptide" evidence="1">
    <location>
        <begin position="1"/>
        <end position="23"/>
    </location>
</feature>
<evidence type="ECO:0000256" key="1">
    <source>
        <dbReference type="SAM" id="SignalP"/>
    </source>
</evidence>
<dbReference type="RefSeq" id="WP_306208160.1">
    <property type="nucleotide sequence ID" value="NZ_CP132353.1"/>
</dbReference>
<dbReference type="KEGG" id="epi:Q3V30_18170"/>
<evidence type="ECO:0000313" key="2">
    <source>
        <dbReference type="EMBL" id="WLS78365.1"/>
    </source>
</evidence>
<evidence type="ECO:0000313" key="3">
    <source>
        <dbReference type="Proteomes" id="UP001228139"/>
    </source>
</evidence>
<name>A0AA50HPT6_9GAMM</name>
<keyword evidence="1" id="KW-0732">Signal</keyword>
<feature type="chain" id="PRO_5041348591" evidence="1">
    <location>
        <begin position="24"/>
        <end position="178"/>
    </location>
</feature>
<dbReference type="EMBL" id="CP132353">
    <property type="protein sequence ID" value="WLS78365.1"/>
    <property type="molecule type" value="Genomic_DNA"/>
</dbReference>
<dbReference type="PROSITE" id="PS51257">
    <property type="entry name" value="PROKAR_LIPOPROTEIN"/>
    <property type="match status" value="1"/>
</dbReference>
<sequence length="178" mass="19791">MMQGKSPLLLLALATLTLTGCEAMRPDDTLAGDVDAYNHTAKAINWFRVNGAGAPGMNAYGESGGACCITYSRTWTPGLKARVEWEADPNPYEIIPRKKNGFHEYEPEAYARHVARYQHFVRTVDIPRYGPEGTCGITVHFLPCNQVEVTQSCYGPQHPDSLIKYPRKMKEPATCPRS</sequence>
<proteinExistence type="predicted"/>